<evidence type="ECO:0000256" key="8">
    <source>
        <dbReference type="ARBA" id="ARBA00023287"/>
    </source>
</evidence>
<dbReference type="InterPro" id="IPR016940">
    <property type="entry name" value="ComGC"/>
</dbReference>
<keyword evidence="6 10" id="KW-1133">Transmembrane helix</keyword>
<dbReference type="NCBIfam" id="NF040999">
    <property type="entry name" value="pilin_ComGC"/>
    <property type="match status" value="1"/>
</dbReference>
<dbReference type="GO" id="GO:0030420">
    <property type="term" value="P:establishment of competence for transformation"/>
    <property type="evidence" value="ECO:0007669"/>
    <property type="project" value="UniProtKB-KW"/>
</dbReference>
<feature type="transmembrane region" description="Helical" evidence="10">
    <location>
        <begin position="7"/>
        <end position="27"/>
    </location>
</feature>
<evidence type="ECO:0000256" key="1">
    <source>
        <dbReference type="ARBA" id="ARBA00004162"/>
    </source>
</evidence>
<dbReference type="InterPro" id="IPR012902">
    <property type="entry name" value="N_methyl_site"/>
</dbReference>
<dbReference type="NCBIfam" id="TIGR02532">
    <property type="entry name" value="IV_pilin_GFxxxE"/>
    <property type="match status" value="1"/>
</dbReference>
<evidence type="ECO:0000256" key="3">
    <source>
        <dbReference type="ARBA" id="ARBA00022475"/>
    </source>
</evidence>
<comment type="similarity">
    <text evidence="9">Belongs to the ComGC family.</text>
</comment>
<accession>G8PCQ4</accession>
<keyword evidence="4" id="KW-0488">Methylation</keyword>
<dbReference type="PROSITE" id="PS00409">
    <property type="entry name" value="PROKAR_NTER_METHYL"/>
    <property type="match status" value="1"/>
</dbReference>
<dbReference type="PANTHER" id="PTHR30093:SF2">
    <property type="entry name" value="TYPE II SECRETION SYSTEM PROTEIN H"/>
    <property type="match status" value="1"/>
</dbReference>
<evidence type="ECO:0000256" key="5">
    <source>
        <dbReference type="ARBA" id="ARBA00022692"/>
    </source>
</evidence>
<evidence type="ECO:0000256" key="9">
    <source>
        <dbReference type="ARBA" id="ARBA00043982"/>
    </source>
</evidence>
<evidence type="ECO:0000256" key="4">
    <source>
        <dbReference type="ARBA" id="ARBA00022481"/>
    </source>
</evidence>
<proteinExistence type="inferred from homology"/>
<gene>
    <name evidence="11" type="primary">comGC</name>
    <name evidence="11" type="ordered locus">PECL_748</name>
</gene>
<dbReference type="EMBL" id="CP003137">
    <property type="protein sequence ID" value="AEV95039.1"/>
    <property type="molecule type" value="Genomic_DNA"/>
</dbReference>
<dbReference type="eggNOG" id="COG4537">
    <property type="taxonomic scope" value="Bacteria"/>
</dbReference>
<organism evidence="11 12">
    <name type="scientific">Pediococcus claussenii (strain ATCC BAA-344 / DSM 14800 / JCM 18046 / KCTC 3811 / LMG 21948 / P06)</name>
    <dbReference type="NCBI Taxonomy" id="701521"/>
    <lineage>
        <taxon>Bacteria</taxon>
        <taxon>Bacillati</taxon>
        <taxon>Bacillota</taxon>
        <taxon>Bacilli</taxon>
        <taxon>Lactobacillales</taxon>
        <taxon>Lactobacillaceae</taxon>
        <taxon>Pediococcus</taxon>
    </lineage>
</organism>
<keyword evidence="3" id="KW-1003">Cell membrane</keyword>
<reference evidence="11 12" key="1">
    <citation type="journal article" date="2012" name="J. Bacteriol.">
        <title>Complete Genome Sequence of the Beer Spoilage Organism Pediococcus claussenii ATCC BAA-344T.</title>
        <authorList>
            <person name="Pittet V."/>
            <person name="Abegunde T."/>
            <person name="Marfleet T."/>
            <person name="Haakensen M."/>
            <person name="Morrow K."/>
            <person name="Jayaprakash T."/>
            <person name="Schroeder K."/>
            <person name="Trost B."/>
            <person name="Byrns S."/>
            <person name="Bergsveinson J."/>
            <person name="Kusalik A."/>
            <person name="Ziola B."/>
        </authorList>
    </citation>
    <scope>NUCLEOTIDE SEQUENCE [LARGE SCALE GENOMIC DNA]</scope>
    <source>
        <strain evidence="11 12">ATCC BAA-344</strain>
    </source>
</reference>
<comment type="subcellular location">
    <subcellularLocation>
        <location evidence="1">Cell membrane</location>
        <topology evidence="1">Single-pass membrane protein</topology>
    </subcellularLocation>
    <subcellularLocation>
        <location evidence="2">Cell surface</location>
    </subcellularLocation>
</comment>
<dbReference type="InterPro" id="IPR045584">
    <property type="entry name" value="Pilin-like"/>
</dbReference>
<dbReference type="AlphaFoldDB" id="G8PCQ4"/>
<evidence type="ECO:0000313" key="12">
    <source>
        <dbReference type="Proteomes" id="UP000005444"/>
    </source>
</evidence>
<dbReference type="RefSeq" id="WP_014215236.1">
    <property type="nucleotide sequence ID" value="NC_016605.1"/>
</dbReference>
<evidence type="ECO:0000256" key="2">
    <source>
        <dbReference type="ARBA" id="ARBA00004241"/>
    </source>
</evidence>
<dbReference type="KEGG" id="pce:PECL_748"/>
<dbReference type="GO" id="GO:0009986">
    <property type="term" value="C:cell surface"/>
    <property type="evidence" value="ECO:0007669"/>
    <property type="project" value="UniProtKB-SubCell"/>
</dbReference>
<dbReference type="Gene3D" id="3.30.700.10">
    <property type="entry name" value="Glycoprotein, Type 4 Pilin"/>
    <property type="match status" value="1"/>
</dbReference>
<sequence>MKKKKGFTLIEMVVVLFIVSLLILIILPNVSSQRKNAKVVQRDAMTEVVQTQVDLYENEYHELPAGLSDLKGKGYLSDKQFDQATKDGIKIEKERVVKE</sequence>
<keyword evidence="7 10" id="KW-0472">Membrane</keyword>
<dbReference type="SUPFAM" id="SSF54523">
    <property type="entry name" value="Pili subunits"/>
    <property type="match status" value="1"/>
</dbReference>
<dbReference type="HOGENOM" id="CLU_091705_9_3_9"/>
<dbReference type="Proteomes" id="UP000005444">
    <property type="component" value="Chromosome"/>
</dbReference>
<dbReference type="PATRIC" id="fig|701521.8.peg.717"/>
<dbReference type="PIRSF" id="PIRSF029928">
    <property type="entry name" value="Late_competence_ComGC"/>
    <property type="match status" value="1"/>
</dbReference>
<evidence type="ECO:0000256" key="7">
    <source>
        <dbReference type="ARBA" id="ARBA00023136"/>
    </source>
</evidence>
<dbReference type="STRING" id="701521.PECL_748"/>
<keyword evidence="8" id="KW-0178">Competence</keyword>
<keyword evidence="12" id="KW-1185">Reference proteome</keyword>
<dbReference type="PANTHER" id="PTHR30093">
    <property type="entry name" value="GENERAL SECRETION PATHWAY PROTEIN G"/>
    <property type="match status" value="1"/>
</dbReference>
<keyword evidence="5 10" id="KW-0812">Transmembrane</keyword>
<dbReference type="Pfam" id="PF07963">
    <property type="entry name" value="N_methyl"/>
    <property type="match status" value="1"/>
</dbReference>
<evidence type="ECO:0000313" key="11">
    <source>
        <dbReference type="EMBL" id="AEV95039.1"/>
    </source>
</evidence>
<evidence type="ECO:0000256" key="10">
    <source>
        <dbReference type="SAM" id="Phobius"/>
    </source>
</evidence>
<name>G8PCQ4_PEDCP</name>
<protein>
    <submittedName>
        <fullName evidence="11">Competence protein GC</fullName>
    </submittedName>
</protein>
<dbReference type="GO" id="GO:0005886">
    <property type="term" value="C:plasma membrane"/>
    <property type="evidence" value="ECO:0007669"/>
    <property type="project" value="UniProtKB-SubCell"/>
</dbReference>
<evidence type="ECO:0000256" key="6">
    <source>
        <dbReference type="ARBA" id="ARBA00022989"/>
    </source>
</evidence>